<dbReference type="Pfam" id="PF02565">
    <property type="entry name" value="RecO_C"/>
    <property type="match status" value="1"/>
</dbReference>
<dbReference type="InterPro" id="IPR037278">
    <property type="entry name" value="ARFGAP/RecO"/>
</dbReference>
<evidence type="ECO:0000256" key="1">
    <source>
        <dbReference type="ARBA" id="ARBA00007452"/>
    </source>
</evidence>
<dbReference type="Proteomes" id="UP001055911">
    <property type="component" value="Chromosome"/>
</dbReference>
<evidence type="ECO:0000256" key="4">
    <source>
        <dbReference type="ARBA" id="ARBA00023172"/>
    </source>
</evidence>
<evidence type="ECO:0000256" key="7">
    <source>
        <dbReference type="HAMAP-Rule" id="MF_00201"/>
    </source>
</evidence>
<dbReference type="Gene3D" id="2.40.50.140">
    <property type="entry name" value="Nucleic acid-binding proteins"/>
    <property type="match status" value="1"/>
</dbReference>
<dbReference type="Pfam" id="PF11967">
    <property type="entry name" value="RecO_N"/>
    <property type="match status" value="1"/>
</dbReference>
<reference evidence="9" key="1">
    <citation type="submission" date="2022-05" db="EMBL/GenBank/DDBJ databases">
        <authorList>
            <person name="Oliphant S.A."/>
            <person name="Watson-Haigh N.S."/>
            <person name="Sumby K.M."/>
            <person name="Gardner J.M."/>
            <person name="Jiranek V."/>
        </authorList>
    </citation>
    <scope>NUCLEOTIDE SEQUENCE</scope>
    <source>
        <strain evidence="9">KI4_B1</strain>
    </source>
</reference>
<evidence type="ECO:0000313" key="9">
    <source>
        <dbReference type="EMBL" id="USS89596.1"/>
    </source>
</evidence>
<dbReference type="AlphaFoldDB" id="A0A9Q8ZY10"/>
<name>A0A9Q8ZY10_9LACO</name>
<sequence>MVNTRSRPFHGILLYRQNYREHDMLVKFFTAEAGKKMFFIRGARRSKFKMTADILPFSYGTYDGSLKKQGLSYISAAKQVKHFTQISDDLMLNAYATYVMGLVDAAFNDGVAAPHWFDQLFYALNLINNGFDPAIITNIMEVQLLPVFGIAPQLKRCAVCGRKAHTYDYSEQLGGLICERHFADDPHRLHLEPRTIYYLQLFSVVDLRKISKINVNQRTKRQLQQVLDQLYDNEVGLNLKSKKFLRQMKHWSVGMSGSR</sequence>
<dbReference type="GO" id="GO:0006302">
    <property type="term" value="P:double-strand break repair"/>
    <property type="evidence" value="ECO:0007669"/>
    <property type="project" value="TreeGrafter"/>
</dbReference>
<dbReference type="InterPro" id="IPR042242">
    <property type="entry name" value="RecO_C"/>
</dbReference>
<comment type="similarity">
    <text evidence="1 7">Belongs to the RecO family.</text>
</comment>
<gene>
    <name evidence="7 9" type="primary">recO</name>
    <name evidence="9" type="ORF">M3M40_02070</name>
</gene>
<dbReference type="PANTHER" id="PTHR33991:SF1">
    <property type="entry name" value="DNA REPAIR PROTEIN RECO"/>
    <property type="match status" value="1"/>
</dbReference>
<evidence type="ECO:0000259" key="8">
    <source>
        <dbReference type="Pfam" id="PF11967"/>
    </source>
</evidence>
<keyword evidence="5 7" id="KW-0234">DNA repair</keyword>
<dbReference type="InterPro" id="IPR022572">
    <property type="entry name" value="DNA_rep/recomb_RecO_N"/>
</dbReference>
<dbReference type="GO" id="GO:0006310">
    <property type="term" value="P:DNA recombination"/>
    <property type="evidence" value="ECO:0007669"/>
    <property type="project" value="UniProtKB-UniRule"/>
</dbReference>
<dbReference type="InterPro" id="IPR003717">
    <property type="entry name" value="RecO"/>
</dbReference>
<proteinExistence type="inferred from homology"/>
<dbReference type="SUPFAM" id="SSF57863">
    <property type="entry name" value="ArfGap/RecO-like zinc finger"/>
    <property type="match status" value="1"/>
</dbReference>
<evidence type="ECO:0000256" key="6">
    <source>
        <dbReference type="ARBA" id="ARBA00033409"/>
    </source>
</evidence>
<dbReference type="HAMAP" id="MF_00201">
    <property type="entry name" value="RecO"/>
    <property type="match status" value="1"/>
</dbReference>
<organism evidence="9 10">
    <name type="scientific">Fructilactobacillus cliffordii</name>
    <dbReference type="NCBI Taxonomy" id="2940299"/>
    <lineage>
        <taxon>Bacteria</taxon>
        <taxon>Bacillati</taxon>
        <taxon>Bacillota</taxon>
        <taxon>Bacilli</taxon>
        <taxon>Lactobacillales</taxon>
        <taxon>Lactobacillaceae</taxon>
        <taxon>Fructilactobacillus</taxon>
    </lineage>
</organism>
<dbReference type="PANTHER" id="PTHR33991">
    <property type="entry name" value="DNA REPAIR PROTEIN RECO"/>
    <property type="match status" value="1"/>
</dbReference>
<dbReference type="InterPro" id="IPR012340">
    <property type="entry name" value="NA-bd_OB-fold"/>
</dbReference>
<evidence type="ECO:0000256" key="5">
    <source>
        <dbReference type="ARBA" id="ARBA00023204"/>
    </source>
</evidence>
<feature type="domain" description="DNA replication/recombination mediator RecO N-terminal" evidence="8">
    <location>
        <begin position="10"/>
        <end position="82"/>
    </location>
</feature>
<comment type="function">
    <text evidence="7">Involved in DNA repair and RecF pathway recombination.</text>
</comment>
<protein>
    <recommendedName>
        <fullName evidence="2 7">DNA repair protein RecO</fullName>
    </recommendedName>
    <alternativeName>
        <fullName evidence="6 7">Recombination protein O</fullName>
    </alternativeName>
</protein>
<keyword evidence="3 7" id="KW-0227">DNA damage</keyword>
<dbReference type="Gene3D" id="1.20.1440.120">
    <property type="entry name" value="Recombination protein O, C-terminal domain"/>
    <property type="match status" value="1"/>
</dbReference>
<dbReference type="NCBIfam" id="TIGR00613">
    <property type="entry name" value="reco"/>
    <property type="match status" value="1"/>
</dbReference>
<keyword evidence="4 7" id="KW-0233">DNA recombination</keyword>
<dbReference type="GO" id="GO:0043590">
    <property type="term" value="C:bacterial nucleoid"/>
    <property type="evidence" value="ECO:0007669"/>
    <property type="project" value="TreeGrafter"/>
</dbReference>
<dbReference type="SUPFAM" id="SSF50249">
    <property type="entry name" value="Nucleic acid-binding proteins"/>
    <property type="match status" value="1"/>
</dbReference>
<evidence type="ECO:0000256" key="2">
    <source>
        <dbReference type="ARBA" id="ARBA00021310"/>
    </source>
</evidence>
<accession>A0A9Q8ZY10</accession>
<dbReference type="EMBL" id="CP097119">
    <property type="protein sequence ID" value="USS89596.1"/>
    <property type="molecule type" value="Genomic_DNA"/>
</dbReference>
<evidence type="ECO:0000313" key="10">
    <source>
        <dbReference type="Proteomes" id="UP001055911"/>
    </source>
</evidence>
<evidence type="ECO:0000256" key="3">
    <source>
        <dbReference type="ARBA" id="ARBA00022763"/>
    </source>
</evidence>
<keyword evidence="10" id="KW-1185">Reference proteome</keyword>
<dbReference type="RefSeq" id="WP_252767145.1">
    <property type="nucleotide sequence ID" value="NZ_CP097119.1"/>
</dbReference>